<reference evidence="1" key="1">
    <citation type="submission" date="2018-11" db="EMBL/GenBank/DDBJ databases">
        <authorList>
            <consortium name="Pathogen Informatics"/>
        </authorList>
    </citation>
    <scope>NUCLEOTIDE SEQUENCE</scope>
</reference>
<sequence>MRPQSLHFFHAAAQVLGSICLTPAPPSVDCFTPLCNFPSTEAGFESYACSLTFRHSHFTRPDRPLRAASGLPFAGAGFNINKPSAGRLCASIGPSHLTFRRGLESTFELG</sequence>
<accession>A0A448XJ40</accession>
<evidence type="ECO:0000313" key="1">
    <source>
        <dbReference type="EMBL" id="VEL37860.1"/>
    </source>
</evidence>
<organism evidence="1 2">
    <name type="scientific">Protopolystoma xenopodis</name>
    <dbReference type="NCBI Taxonomy" id="117903"/>
    <lineage>
        <taxon>Eukaryota</taxon>
        <taxon>Metazoa</taxon>
        <taxon>Spiralia</taxon>
        <taxon>Lophotrochozoa</taxon>
        <taxon>Platyhelminthes</taxon>
        <taxon>Monogenea</taxon>
        <taxon>Polyopisthocotylea</taxon>
        <taxon>Polystomatidea</taxon>
        <taxon>Polystomatidae</taxon>
        <taxon>Protopolystoma</taxon>
    </lineage>
</organism>
<comment type="caution">
    <text evidence="1">The sequence shown here is derived from an EMBL/GenBank/DDBJ whole genome shotgun (WGS) entry which is preliminary data.</text>
</comment>
<proteinExistence type="predicted"/>
<keyword evidence="2" id="KW-1185">Reference proteome</keyword>
<name>A0A448XJ40_9PLAT</name>
<gene>
    <name evidence="1" type="ORF">PXEA_LOCUS31300</name>
</gene>
<dbReference type="EMBL" id="CAAALY010256175">
    <property type="protein sequence ID" value="VEL37860.1"/>
    <property type="molecule type" value="Genomic_DNA"/>
</dbReference>
<dbReference type="AlphaFoldDB" id="A0A448XJ40"/>
<dbReference type="Proteomes" id="UP000784294">
    <property type="component" value="Unassembled WGS sequence"/>
</dbReference>
<protein>
    <submittedName>
        <fullName evidence="1">Uncharacterized protein</fullName>
    </submittedName>
</protein>
<evidence type="ECO:0000313" key="2">
    <source>
        <dbReference type="Proteomes" id="UP000784294"/>
    </source>
</evidence>